<protein>
    <recommendedName>
        <fullName evidence="2">Negative regulator of flagellin synthesis</fullName>
    </recommendedName>
</protein>
<evidence type="ECO:0000259" key="7">
    <source>
        <dbReference type="Pfam" id="PF04316"/>
    </source>
</evidence>
<evidence type="ECO:0000313" key="8">
    <source>
        <dbReference type="EMBL" id="MFB9756498.1"/>
    </source>
</evidence>
<dbReference type="SUPFAM" id="SSF101498">
    <property type="entry name" value="Anti-sigma factor FlgM"/>
    <property type="match status" value="1"/>
</dbReference>
<proteinExistence type="inferred from homology"/>
<comment type="caution">
    <text evidence="8">The sequence shown here is derived from an EMBL/GenBank/DDBJ whole genome shotgun (WGS) entry which is preliminary data.</text>
</comment>
<keyword evidence="9" id="KW-1185">Reference proteome</keyword>
<comment type="similarity">
    <text evidence="1">Belongs to the FlgM family.</text>
</comment>
<keyword evidence="8" id="KW-0966">Cell projection</keyword>
<keyword evidence="4" id="KW-1005">Bacterial flagellum biogenesis</keyword>
<dbReference type="EMBL" id="JBHMAG010000024">
    <property type="protein sequence ID" value="MFB9756498.1"/>
    <property type="molecule type" value="Genomic_DNA"/>
</dbReference>
<organism evidence="8 9">
    <name type="scientific">Paenibacillus hodogayensis</name>
    <dbReference type="NCBI Taxonomy" id="279208"/>
    <lineage>
        <taxon>Bacteria</taxon>
        <taxon>Bacillati</taxon>
        <taxon>Bacillota</taxon>
        <taxon>Bacilli</taxon>
        <taxon>Bacillales</taxon>
        <taxon>Paenibacillaceae</taxon>
        <taxon>Paenibacillus</taxon>
    </lineage>
</organism>
<keyword evidence="6" id="KW-0804">Transcription</keyword>
<accession>A0ABV5W7F3</accession>
<dbReference type="InterPro" id="IPR007412">
    <property type="entry name" value="FlgM"/>
</dbReference>
<dbReference type="InterPro" id="IPR031316">
    <property type="entry name" value="FlgM_C"/>
</dbReference>
<keyword evidence="8" id="KW-0282">Flagellum</keyword>
<dbReference type="Pfam" id="PF04316">
    <property type="entry name" value="FlgM"/>
    <property type="match status" value="1"/>
</dbReference>
<dbReference type="RefSeq" id="WP_344916451.1">
    <property type="nucleotide sequence ID" value="NZ_BAAAYO010000020.1"/>
</dbReference>
<evidence type="ECO:0000256" key="4">
    <source>
        <dbReference type="ARBA" id="ARBA00022795"/>
    </source>
</evidence>
<evidence type="ECO:0000256" key="1">
    <source>
        <dbReference type="ARBA" id="ARBA00005322"/>
    </source>
</evidence>
<gene>
    <name evidence="8" type="primary">flgM</name>
    <name evidence="8" type="ORF">ACFFNY_33395</name>
</gene>
<dbReference type="NCBIfam" id="TIGR03824">
    <property type="entry name" value="FlgM_jcvi"/>
    <property type="match status" value="1"/>
</dbReference>
<name>A0ABV5W7F3_9BACL</name>
<feature type="domain" description="Anti-sigma-28 factor FlgM C-terminal" evidence="7">
    <location>
        <begin position="36"/>
        <end position="85"/>
    </location>
</feature>
<evidence type="ECO:0000256" key="5">
    <source>
        <dbReference type="ARBA" id="ARBA00023015"/>
    </source>
</evidence>
<dbReference type="Proteomes" id="UP001589619">
    <property type="component" value="Unassembled WGS sequence"/>
</dbReference>
<evidence type="ECO:0000256" key="3">
    <source>
        <dbReference type="ARBA" id="ARBA00022491"/>
    </source>
</evidence>
<keyword evidence="5" id="KW-0805">Transcription regulation</keyword>
<reference evidence="8 9" key="1">
    <citation type="submission" date="2024-09" db="EMBL/GenBank/DDBJ databases">
        <authorList>
            <person name="Sun Q."/>
            <person name="Mori K."/>
        </authorList>
    </citation>
    <scope>NUCLEOTIDE SEQUENCE [LARGE SCALE GENOMIC DNA]</scope>
    <source>
        <strain evidence="8 9">JCM 12520</strain>
    </source>
</reference>
<evidence type="ECO:0000256" key="2">
    <source>
        <dbReference type="ARBA" id="ARBA00017823"/>
    </source>
</evidence>
<keyword evidence="3" id="KW-0678">Repressor</keyword>
<evidence type="ECO:0000313" key="9">
    <source>
        <dbReference type="Proteomes" id="UP001589619"/>
    </source>
</evidence>
<keyword evidence="8" id="KW-0969">Cilium</keyword>
<dbReference type="InterPro" id="IPR035890">
    <property type="entry name" value="Anti-sigma-28_factor_FlgM_sf"/>
</dbReference>
<evidence type="ECO:0000256" key="6">
    <source>
        <dbReference type="ARBA" id="ARBA00023163"/>
    </source>
</evidence>
<sequence>MDMKINGINRVGAPNPYARQDAKLIDLKGRRDKQKDEVKISVQAQELLVAQGMDAEQRIQKVQELKQSVATGTYQVESSKIAEKLFPYL</sequence>